<name>A0A433SJW1_ELYCH</name>
<gene>
    <name evidence="3" type="ORF">EGW08_022859</name>
</gene>
<dbReference type="Proteomes" id="UP000271974">
    <property type="component" value="Unassembled WGS sequence"/>
</dbReference>
<dbReference type="STRING" id="188477.A0A433SJW1"/>
<organism evidence="3 4">
    <name type="scientific">Elysia chlorotica</name>
    <name type="common">Eastern emerald elysia</name>
    <name type="synonym">Sea slug</name>
    <dbReference type="NCBI Taxonomy" id="188477"/>
    <lineage>
        <taxon>Eukaryota</taxon>
        <taxon>Metazoa</taxon>
        <taxon>Spiralia</taxon>
        <taxon>Lophotrochozoa</taxon>
        <taxon>Mollusca</taxon>
        <taxon>Gastropoda</taxon>
        <taxon>Heterobranchia</taxon>
        <taxon>Euthyneura</taxon>
        <taxon>Panpulmonata</taxon>
        <taxon>Sacoglossa</taxon>
        <taxon>Placobranchoidea</taxon>
        <taxon>Plakobranchidae</taxon>
        <taxon>Elysia</taxon>
    </lineage>
</organism>
<dbReference type="GO" id="GO:0004867">
    <property type="term" value="F:serine-type endopeptidase inhibitor activity"/>
    <property type="evidence" value="ECO:0007669"/>
    <property type="project" value="InterPro"/>
</dbReference>
<dbReference type="OrthoDB" id="1063785at2759"/>
<dbReference type="Pfam" id="PF00079">
    <property type="entry name" value="Serpin"/>
    <property type="match status" value="1"/>
</dbReference>
<evidence type="ECO:0000313" key="3">
    <source>
        <dbReference type="EMBL" id="RUS69381.1"/>
    </source>
</evidence>
<keyword evidence="4" id="KW-1185">Reference proteome</keyword>
<dbReference type="PANTHER" id="PTHR11461:SF211">
    <property type="entry name" value="GH10112P-RELATED"/>
    <property type="match status" value="1"/>
</dbReference>
<reference evidence="3 4" key="1">
    <citation type="submission" date="2019-01" db="EMBL/GenBank/DDBJ databases">
        <title>A draft genome assembly of the solar-powered sea slug Elysia chlorotica.</title>
        <authorList>
            <person name="Cai H."/>
            <person name="Li Q."/>
            <person name="Fang X."/>
            <person name="Li J."/>
            <person name="Curtis N.E."/>
            <person name="Altenburger A."/>
            <person name="Shibata T."/>
            <person name="Feng M."/>
            <person name="Maeda T."/>
            <person name="Schwartz J.A."/>
            <person name="Shigenobu S."/>
            <person name="Lundholm N."/>
            <person name="Nishiyama T."/>
            <person name="Yang H."/>
            <person name="Hasebe M."/>
            <person name="Li S."/>
            <person name="Pierce S.K."/>
            <person name="Wang J."/>
        </authorList>
    </citation>
    <scope>NUCLEOTIDE SEQUENCE [LARGE SCALE GENOMIC DNA]</scope>
    <source>
        <strain evidence="3">EC2010</strain>
        <tissue evidence="3">Whole organism of an adult</tissue>
    </source>
</reference>
<dbReference type="SUPFAM" id="SSF56574">
    <property type="entry name" value="Serpins"/>
    <property type="match status" value="1"/>
</dbReference>
<comment type="similarity">
    <text evidence="1">Belongs to the serpin family.</text>
</comment>
<sequence length="119" mass="13394">MIKGLSNSMGVFSWDMYRRMASSNVDNFVFSPLSVYAAMGMLLMGTQGSSPSQLNAGLHVSSPIHSGFSHYNLSLPAEDDLGPSFAIANRLYHRPDFSYLPRYQRKVQRFYGSDIQQFE</sequence>
<dbReference type="Gene3D" id="3.30.497.10">
    <property type="entry name" value="Antithrombin, subunit I, domain 2"/>
    <property type="match status" value="1"/>
</dbReference>
<dbReference type="InterPro" id="IPR023796">
    <property type="entry name" value="Serpin_dom"/>
</dbReference>
<proteinExistence type="inferred from homology"/>
<accession>A0A433SJW1</accession>
<dbReference type="InterPro" id="IPR000215">
    <property type="entry name" value="Serpin_fam"/>
</dbReference>
<dbReference type="InterPro" id="IPR042178">
    <property type="entry name" value="Serpin_sf_1"/>
</dbReference>
<feature type="non-terminal residue" evidence="3">
    <location>
        <position position="119"/>
    </location>
</feature>
<dbReference type="EMBL" id="RQTK01001703">
    <property type="protein sequence ID" value="RUS69381.1"/>
    <property type="molecule type" value="Genomic_DNA"/>
</dbReference>
<dbReference type="GO" id="GO:0005615">
    <property type="term" value="C:extracellular space"/>
    <property type="evidence" value="ECO:0007669"/>
    <property type="project" value="InterPro"/>
</dbReference>
<evidence type="ECO:0000256" key="1">
    <source>
        <dbReference type="ARBA" id="ARBA00009500"/>
    </source>
</evidence>
<protein>
    <recommendedName>
        <fullName evidence="2">Serpin domain-containing protein</fullName>
    </recommendedName>
</protein>
<comment type="caution">
    <text evidence="3">The sequence shown here is derived from an EMBL/GenBank/DDBJ whole genome shotgun (WGS) entry which is preliminary data.</text>
</comment>
<dbReference type="PANTHER" id="PTHR11461">
    <property type="entry name" value="SERINE PROTEASE INHIBITOR, SERPIN"/>
    <property type="match status" value="1"/>
</dbReference>
<evidence type="ECO:0000259" key="2">
    <source>
        <dbReference type="Pfam" id="PF00079"/>
    </source>
</evidence>
<dbReference type="AlphaFoldDB" id="A0A433SJW1"/>
<feature type="domain" description="Serpin" evidence="2">
    <location>
        <begin position="10"/>
        <end position="117"/>
    </location>
</feature>
<evidence type="ECO:0000313" key="4">
    <source>
        <dbReference type="Proteomes" id="UP000271974"/>
    </source>
</evidence>
<dbReference type="InterPro" id="IPR036186">
    <property type="entry name" value="Serpin_sf"/>
</dbReference>